<dbReference type="Pfam" id="PF13458">
    <property type="entry name" value="Peripla_BP_6"/>
    <property type="match status" value="1"/>
</dbReference>
<keyword evidence="3 5" id="KW-0732">Signal</keyword>
<accession>F4CZ67</accession>
<dbReference type="Gene3D" id="3.40.50.2300">
    <property type="match status" value="2"/>
</dbReference>
<dbReference type="eggNOG" id="COG0683">
    <property type="taxonomic scope" value="Bacteria"/>
</dbReference>
<keyword evidence="7" id="KW-0675">Receptor</keyword>
<keyword evidence="2" id="KW-0813">Transport</keyword>
<dbReference type="PROSITE" id="PS51257">
    <property type="entry name" value="PROKAR_LIPOPROTEIN"/>
    <property type="match status" value="1"/>
</dbReference>
<dbReference type="AlphaFoldDB" id="F4CZ67"/>
<gene>
    <name evidence="7" type="ordered locus">Psed_2568</name>
</gene>
<dbReference type="PANTHER" id="PTHR47235:SF1">
    <property type="entry name" value="BLR6548 PROTEIN"/>
    <property type="match status" value="1"/>
</dbReference>
<evidence type="ECO:0000256" key="5">
    <source>
        <dbReference type="SAM" id="SignalP"/>
    </source>
</evidence>
<keyword evidence="4" id="KW-0029">Amino-acid transport</keyword>
<keyword evidence="8" id="KW-1185">Reference proteome</keyword>
<dbReference type="KEGG" id="pdx:Psed_2568"/>
<feature type="signal peptide" evidence="5">
    <location>
        <begin position="1"/>
        <end position="21"/>
    </location>
</feature>
<dbReference type="PANTHER" id="PTHR47235">
    <property type="entry name" value="BLR6548 PROTEIN"/>
    <property type="match status" value="1"/>
</dbReference>
<reference evidence="7 8" key="1">
    <citation type="journal article" date="2011" name="J. Bacteriol.">
        <title>Genome sequence of the 1,4-dioxane-degrading Pseudonocardia dioxanivorans strain CB1190.</title>
        <authorList>
            <person name="Sales C.M."/>
            <person name="Mahendra S."/>
            <person name="Grostern A."/>
            <person name="Parales R.E."/>
            <person name="Goodwin L.A."/>
            <person name="Woyke T."/>
            <person name="Nolan M."/>
            <person name="Lapidus A."/>
            <person name="Chertkov O."/>
            <person name="Ovchinnikova G."/>
            <person name="Sczyrba A."/>
            <person name="Alvarez-Cohen L."/>
        </authorList>
    </citation>
    <scope>NUCLEOTIDE SEQUENCE [LARGE SCALE GENOMIC DNA]</scope>
    <source>
        <strain evidence="8">ATCC 55486 / DSM 44775 / JCM 13855 / CB1190</strain>
    </source>
</reference>
<dbReference type="InterPro" id="IPR028082">
    <property type="entry name" value="Peripla_BP_I"/>
</dbReference>
<proteinExistence type="inferred from homology"/>
<dbReference type="InterPro" id="IPR028081">
    <property type="entry name" value="Leu-bd"/>
</dbReference>
<evidence type="ECO:0000313" key="8">
    <source>
        <dbReference type="Proteomes" id="UP000007809"/>
    </source>
</evidence>
<comment type="similarity">
    <text evidence="1">Belongs to the leucine-binding protein family.</text>
</comment>
<sequence>MRRARRVLGVAVAAVAATVIAGCGGATVASSDSGGGGGGADAPGITADTITLGMVTPMTGPFAALGVDGQAGADALIQTVNAAGGINGRKLALSVQDDQYDPKQAVAGARYFATQQPVLGIWGNNGTATTLAGMPTLQAAGVPLLFPMALSTQLATYDRSFASMLPLSSQFELLSNYAAGQPELAAGKWGILYQNDGTSSEVAEGFKKGKTVLTDNVSFERSATTYAPQLQKLQADGVSDLVFIGNVNQISVALKEADQVGYKPTWYSSLGNTSPDLAKLVGPLAEGVITVNPYAPPQSDLPGTNEFRAAMDKYEPGKSQSMYALNSWVGGKIIVDALQRAGKDLTRDSFLAALQQTKDLQVGGIMPPITLTAQDRTASTCIVLAKVTQGVFRAEGDPTCQ</sequence>
<evidence type="ECO:0000256" key="3">
    <source>
        <dbReference type="ARBA" id="ARBA00022729"/>
    </source>
</evidence>
<dbReference type="EMBL" id="CP002593">
    <property type="protein sequence ID" value="AEA24771.1"/>
    <property type="molecule type" value="Genomic_DNA"/>
</dbReference>
<evidence type="ECO:0000259" key="6">
    <source>
        <dbReference type="Pfam" id="PF13458"/>
    </source>
</evidence>
<dbReference type="SUPFAM" id="SSF53822">
    <property type="entry name" value="Periplasmic binding protein-like I"/>
    <property type="match status" value="1"/>
</dbReference>
<dbReference type="Proteomes" id="UP000007809">
    <property type="component" value="Chromosome"/>
</dbReference>
<protein>
    <submittedName>
        <fullName evidence="7">Extracellular ligand-binding receptor</fullName>
    </submittedName>
</protein>
<evidence type="ECO:0000256" key="2">
    <source>
        <dbReference type="ARBA" id="ARBA00022448"/>
    </source>
</evidence>
<evidence type="ECO:0000256" key="1">
    <source>
        <dbReference type="ARBA" id="ARBA00010062"/>
    </source>
</evidence>
<name>F4CZ67_PSEUX</name>
<evidence type="ECO:0000256" key="4">
    <source>
        <dbReference type="ARBA" id="ARBA00022970"/>
    </source>
</evidence>
<feature type="domain" description="Leucine-binding protein" evidence="6">
    <location>
        <begin position="49"/>
        <end position="388"/>
    </location>
</feature>
<dbReference type="InterPro" id="IPR000709">
    <property type="entry name" value="Leu_Ile_Val-bd"/>
</dbReference>
<dbReference type="HOGENOM" id="CLU_027128_7_3_11"/>
<evidence type="ECO:0000313" key="7">
    <source>
        <dbReference type="EMBL" id="AEA24771.1"/>
    </source>
</evidence>
<dbReference type="PRINTS" id="PR00337">
    <property type="entry name" value="LEUILEVALBP"/>
</dbReference>
<dbReference type="GO" id="GO:0006865">
    <property type="term" value="P:amino acid transport"/>
    <property type="evidence" value="ECO:0007669"/>
    <property type="project" value="UniProtKB-KW"/>
</dbReference>
<dbReference type="STRING" id="675635.Psed_2568"/>
<feature type="chain" id="PRO_5039021026" evidence="5">
    <location>
        <begin position="22"/>
        <end position="401"/>
    </location>
</feature>
<organism evidence="7 8">
    <name type="scientific">Pseudonocardia dioxanivorans (strain ATCC 55486 / DSM 44775 / JCM 13855 / CB1190)</name>
    <dbReference type="NCBI Taxonomy" id="675635"/>
    <lineage>
        <taxon>Bacteria</taxon>
        <taxon>Bacillati</taxon>
        <taxon>Actinomycetota</taxon>
        <taxon>Actinomycetes</taxon>
        <taxon>Pseudonocardiales</taxon>
        <taxon>Pseudonocardiaceae</taxon>
        <taxon>Pseudonocardia</taxon>
    </lineage>
</organism>
<dbReference type="CDD" id="cd06343">
    <property type="entry name" value="PBP1_ABC_ligand_binding-like"/>
    <property type="match status" value="1"/>
</dbReference>